<dbReference type="PANTHER" id="PTHR30154:SF34">
    <property type="entry name" value="TRANSCRIPTIONAL REGULATOR AZLB"/>
    <property type="match status" value="1"/>
</dbReference>
<dbReference type="GO" id="GO:0043200">
    <property type="term" value="P:response to amino acid"/>
    <property type="evidence" value="ECO:0007669"/>
    <property type="project" value="TreeGrafter"/>
</dbReference>
<dbReference type="Proteomes" id="UP000480178">
    <property type="component" value="Chromosome"/>
</dbReference>
<keyword evidence="3" id="KW-0804">Transcription</keyword>
<dbReference type="KEGG" id="rhoz:GXP67_25865"/>
<feature type="domain" description="HTH asnC-type" evidence="4">
    <location>
        <begin position="7"/>
        <end position="68"/>
    </location>
</feature>
<dbReference type="AlphaFoldDB" id="A0A6C0GP56"/>
<dbReference type="EMBL" id="CP048222">
    <property type="protein sequence ID" value="QHT69828.1"/>
    <property type="molecule type" value="Genomic_DNA"/>
</dbReference>
<gene>
    <name evidence="5" type="ORF">GXP67_25865</name>
</gene>
<evidence type="ECO:0000313" key="5">
    <source>
        <dbReference type="EMBL" id="QHT69828.1"/>
    </source>
</evidence>
<sequence length="160" mass="17864">MTTAIKLDQTDRKILEILQNNAKITNALLSKEIGLSPAPTLERVKKLENAGLIRSYHAQLDTEKVGLGVTTFVQVSLIGHKKAYIDAFVEKIKSIEEIIECHHITGSGDFLLKIISKDIASYQKLMLERVSDIEEIDSMQSMVILSTFKNSKVLPIPSQQ</sequence>
<evidence type="ECO:0000313" key="6">
    <source>
        <dbReference type="Proteomes" id="UP000480178"/>
    </source>
</evidence>
<dbReference type="Pfam" id="PF13412">
    <property type="entry name" value="HTH_24"/>
    <property type="match status" value="1"/>
</dbReference>
<dbReference type="CDD" id="cd00090">
    <property type="entry name" value="HTH_ARSR"/>
    <property type="match status" value="1"/>
</dbReference>
<dbReference type="InterPro" id="IPR019887">
    <property type="entry name" value="Tscrpt_reg_AsnC/Lrp_C"/>
</dbReference>
<evidence type="ECO:0000259" key="4">
    <source>
        <dbReference type="PROSITE" id="PS50956"/>
    </source>
</evidence>
<proteinExistence type="predicted"/>
<organism evidence="5 6">
    <name type="scientific">Rhodocytophaga rosea</name>
    <dbReference type="NCBI Taxonomy" id="2704465"/>
    <lineage>
        <taxon>Bacteria</taxon>
        <taxon>Pseudomonadati</taxon>
        <taxon>Bacteroidota</taxon>
        <taxon>Cytophagia</taxon>
        <taxon>Cytophagales</taxon>
        <taxon>Rhodocytophagaceae</taxon>
        <taxon>Rhodocytophaga</taxon>
    </lineage>
</organism>
<dbReference type="PANTHER" id="PTHR30154">
    <property type="entry name" value="LEUCINE-RESPONSIVE REGULATORY PROTEIN"/>
    <property type="match status" value="1"/>
</dbReference>
<dbReference type="InterPro" id="IPR019888">
    <property type="entry name" value="Tscrpt_reg_AsnC-like"/>
</dbReference>
<dbReference type="SMART" id="SM00344">
    <property type="entry name" value="HTH_ASNC"/>
    <property type="match status" value="1"/>
</dbReference>
<dbReference type="InterPro" id="IPR011991">
    <property type="entry name" value="ArsR-like_HTH"/>
</dbReference>
<dbReference type="GO" id="GO:0043565">
    <property type="term" value="F:sequence-specific DNA binding"/>
    <property type="evidence" value="ECO:0007669"/>
    <property type="project" value="InterPro"/>
</dbReference>
<dbReference type="GO" id="GO:0005829">
    <property type="term" value="C:cytosol"/>
    <property type="evidence" value="ECO:0007669"/>
    <property type="project" value="TreeGrafter"/>
</dbReference>
<keyword evidence="2" id="KW-0238">DNA-binding</keyword>
<dbReference type="PRINTS" id="PR00033">
    <property type="entry name" value="HTHASNC"/>
</dbReference>
<evidence type="ECO:0000256" key="1">
    <source>
        <dbReference type="ARBA" id="ARBA00023015"/>
    </source>
</evidence>
<accession>A0A6C0GP56</accession>
<dbReference type="Gene3D" id="3.30.70.920">
    <property type="match status" value="1"/>
</dbReference>
<reference evidence="5 6" key="1">
    <citation type="submission" date="2020-01" db="EMBL/GenBank/DDBJ databases">
        <authorList>
            <person name="Kim M.K."/>
        </authorList>
    </citation>
    <scope>NUCLEOTIDE SEQUENCE [LARGE SCALE GENOMIC DNA]</scope>
    <source>
        <strain evidence="5 6">172606-1</strain>
    </source>
</reference>
<dbReference type="SUPFAM" id="SSF46785">
    <property type="entry name" value="Winged helix' DNA-binding domain"/>
    <property type="match status" value="1"/>
</dbReference>
<dbReference type="GO" id="GO:0006355">
    <property type="term" value="P:regulation of DNA-templated transcription"/>
    <property type="evidence" value="ECO:0007669"/>
    <property type="project" value="UniProtKB-ARBA"/>
</dbReference>
<dbReference type="SUPFAM" id="SSF54909">
    <property type="entry name" value="Dimeric alpha+beta barrel"/>
    <property type="match status" value="1"/>
</dbReference>
<evidence type="ECO:0000256" key="3">
    <source>
        <dbReference type="ARBA" id="ARBA00023163"/>
    </source>
</evidence>
<dbReference type="Gene3D" id="1.10.10.10">
    <property type="entry name" value="Winged helix-like DNA-binding domain superfamily/Winged helix DNA-binding domain"/>
    <property type="match status" value="1"/>
</dbReference>
<dbReference type="InterPro" id="IPR000485">
    <property type="entry name" value="AsnC-type_HTH_dom"/>
</dbReference>
<evidence type="ECO:0000256" key="2">
    <source>
        <dbReference type="ARBA" id="ARBA00023125"/>
    </source>
</evidence>
<dbReference type="InterPro" id="IPR036390">
    <property type="entry name" value="WH_DNA-bd_sf"/>
</dbReference>
<dbReference type="InterPro" id="IPR011008">
    <property type="entry name" value="Dimeric_a/b-barrel"/>
</dbReference>
<dbReference type="RefSeq" id="WP_162445812.1">
    <property type="nucleotide sequence ID" value="NZ_CP048222.1"/>
</dbReference>
<dbReference type="InterPro" id="IPR036388">
    <property type="entry name" value="WH-like_DNA-bd_sf"/>
</dbReference>
<keyword evidence="1" id="KW-0805">Transcription regulation</keyword>
<name>A0A6C0GP56_9BACT</name>
<protein>
    <submittedName>
        <fullName evidence="5">Lrp/AsnC family transcriptional regulator</fullName>
    </submittedName>
</protein>
<dbReference type="PROSITE" id="PS50956">
    <property type="entry name" value="HTH_ASNC_2"/>
    <property type="match status" value="1"/>
</dbReference>
<keyword evidence="6" id="KW-1185">Reference proteome</keyword>
<dbReference type="Pfam" id="PF01037">
    <property type="entry name" value="AsnC_trans_reg"/>
    <property type="match status" value="1"/>
</dbReference>